<gene>
    <name evidence="1" type="ORF">SAMN05216588_106213</name>
</gene>
<reference evidence="1 2" key="1">
    <citation type="submission" date="2016-10" db="EMBL/GenBank/DDBJ databases">
        <authorList>
            <person name="de Groot N.N."/>
        </authorList>
    </citation>
    <scope>NUCLEOTIDE SEQUENCE [LARGE SCALE GENOMIC DNA]</scope>
    <source>
        <strain evidence="1 2">LMG 18387</strain>
    </source>
</reference>
<evidence type="ECO:0000313" key="2">
    <source>
        <dbReference type="Proteomes" id="UP000198606"/>
    </source>
</evidence>
<sequence>MTAIRKLLGGPIVALFLRPLRAIVARLALPSLLHGVRLDGETPDGRAIHIDLLRAELYHGIALGGEPGESGRVIVAGRAAAHPVTLRLKGRALYVRCEGSGKAASLNARRLQAYRHERVSHGDWLCLEGSVLRLTFY</sequence>
<name>A0A1G8EGE8_9GAMM</name>
<evidence type="ECO:0008006" key="3">
    <source>
        <dbReference type="Google" id="ProtNLM"/>
    </source>
</evidence>
<dbReference type="RefSeq" id="WP_084304527.1">
    <property type="nucleotide sequence ID" value="NZ_FNDG01000006.1"/>
</dbReference>
<dbReference type="EMBL" id="FNDG01000006">
    <property type="protein sequence ID" value="SDH68985.1"/>
    <property type="molecule type" value="Genomic_DNA"/>
</dbReference>
<dbReference type="AlphaFoldDB" id="A0A1G8EGE8"/>
<dbReference type="Proteomes" id="UP000198606">
    <property type="component" value="Unassembled WGS sequence"/>
</dbReference>
<evidence type="ECO:0000313" key="1">
    <source>
        <dbReference type="EMBL" id="SDH68985.1"/>
    </source>
</evidence>
<accession>A0A1G8EGE8</accession>
<proteinExistence type="predicted"/>
<organism evidence="1 2">
    <name type="scientific">Phytopseudomonas flavescens</name>
    <dbReference type="NCBI Taxonomy" id="29435"/>
    <lineage>
        <taxon>Bacteria</taxon>
        <taxon>Pseudomonadati</taxon>
        <taxon>Pseudomonadota</taxon>
        <taxon>Gammaproteobacteria</taxon>
        <taxon>Pseudomonadales</taxon>
        <taxon>Pseudomonadaceae</taxon>
        <taxon>Phytopseudomonas</taxon>
    </lineage>
</organism>
<protein>
    <recommendedName>
        <fullName evidence="3">FHA domain-containing protein</fullName>
    </recommendedName>
</protein>